<dbReference type="Pfam" id="PF13205">
    <property type="entry name" value="Big_5"/>
    <property type="match status" value="1"/>
</dbReference>
<evidence type="ECO:0000256" key="1">
    <source>
        <dbReference type="ARBA" id="ARBA00022729"/>
    </source>
</evidence>
<dbReference type="InterPro" id="IPR013783">
    <property type="entry name" value="Ig-like_fold"/>
</dbReference>
<keyword evidence="2" id="KW-0677">Repeat</keyword>
<dbReference type="Pfam" id="PF17963">
    <property type="entry name" value="Big_9"/>
    <property type="match status" value="5"/>
</dbReference>
<feature type="signal peptide" evidence="5">
    <location>
        <begin position="1"/>
        <end position="35"/>
    </location>
</feature>
<dbReference type="PANTHER" id="PTHR34720">
    <property type="entry name" value="MICROCYSTIN DEPENDENT PROTEIN"/>
    <property type="match status" value="1"/>
</dbReference>
<gene>
    <name evidence="7" type="ORF">WG929_14380</name>
</gene>
<dbReference type="InterPro" id="IPR006644">
    <property type="entry name" value="Cadg"/>
</dbReference>
<name>A0ABW8NKU1_9GAMM</name>
<feature type="chain" id="PRO_5047189043" evidence="5">
    <location>
        <begin position="36"/>
        <end position="3338"/>
    </location>
</feature>
<dbReference type="RefSeq" id="WP_416206622.1">
    <property type="nucleotide sequence ID" value="NZ_JBBKTX010000018.1"/>
</dbReference>
<dbReference type="Gene3D" id="2.60.40.3440">
    <property type="match status" value="1"/>
</dbReference>
<reference evidence="7 8" key="1">
    <citation type="submission" date="2024-03" db="EMBL/GenBank/DDBJ databases">
        <title>High-quality draft genome sequence of Oceanobacter sp. wDCs-4.</title>
        <authorList>
            <person name="Dong C."/>
        </authorList>
    </citation>
    <scope>NUCLEOTIDE SEQUENCE [LARGE SCALE GENOMIC DNA]</scope>
    <source>
        <strain evidence="8">wDCs-4</strain>
    </source>
</reference>
<dbReference type="SUPFAM" id="SSF49313">
    <property type="entry name" value="Cadherin-like"/>
    <property type="match status" value="1"/>
</dbReference>
<dbReference type="InterPro" id="IPR032812">
    <property type="entry name" value="SbsA_Ig"/>
</dbReference>
<feature type="compositionally biased region" description="Polar residues" evidence="4">
    <location>
        <begin position="2511"/>
        <end position="2529"/>
    </location>
</feature>
<evidence type="ECO:0000259" key="6">
    <source>
        <dbReference type="SMART" id="SM00736"/>
    </source>
</evidence>
<evidence type="ECO:0000313" key="7">
    <source>
        <dbReference type="EMBL" id="MFK4753599.1"/>
    </source>
</evidence>
<dbReference type="Gene3D" id="2.60.40.10">
    <property type="entry name" value="Immunoglobulins"/>
    <property type="match status" value="2"/>
</dbReference>
<sequence>MNTNKPVSREPSSTSQPLRKAALALPLIAMAGAFAAPASMSRSASHSSSRRLARGATIVVADQALQIDAAASEQDEMPRSAFDAFRRGQTSGRALDNTGATLSENTLSDDAGILAFLQQNQRLESQPKAAAALSGALLGRKYFASDSPFDHCHFTWGSVYYTNTYTSLNQASCEISWSGTWHTGVSAPVVMATSILNKTSSSFDVSVSMSESATVYAVLVESNKTAPTPAQVIAGTDGDNNAALQTTSGAAANSTTLSFSGLDASKYYLVYLAAVDGSSEVTSASTQVNPAYETGLISADGTWKFPKIRVDDSGNYYLGYSKDGSSGDDITFLLWNGAGFSNYTSFNASAISGRAYVSWGNEQRVDYDFDSNGHIHAVFSATETNYANTGDPFYGYYNGSSWSFTKIAETGNSVDEVDVFVDANDDVHVSWKVYNGSGYQVDYATNKSGSWVKTNVVVAGNGTDEAHDTYVVADSSGTATVFYRREDSQNNGEDNYYMESSSDGFSASTKILNGKGDAKVYRMANVLIDSSNKIHYAYSDQTGGASYYVTNASGGWVSTAITHAGHSTPWVYGMEYYNGVYYFANYGDSKYFINSYNGSDWVDGFDFELDGWMNDRFAVNSTADRIMLVSENSSDWEIHYHTGTIAGYVTPTSPADSDGNLTSAAGVTEPVGLDTTVDSVGEAVDLFDFTLSDGASSDGLAMEISQLVVNVSGTSSDAERANVTWRLNGADASNVTGVYSSANDTITFSGLSISIADGGSEIYTINGYYNDNTGLTEDHTMILSMDGDTDVTISGGTSMGATSAVSNSSGTTVDVTATGLRLTTQAAGLVSGMAMTTQPVVAAEDAFGNIDSDFTEVVTGSDEGINPGNVLTNNSVTAVAGVATFTSLTNTTATDGQALIVTFNDQDGIGSNLTTVNTNLLFTDVVATQLQLTTQPAPLTVSSGEAKSLTTVPVVKAVDANGYVDTGYSSDIRLAEVNGAGSALMTTTGDTDGSAATVSLTPSSGVATFTALQITYTTSGSSSETFNLQASSGSLTTTTSSQLTATNVPTLTDAHISISGASGTGGTYVIGDTISASWNNTSSGDNNTGVSAVTVDFSPFGGGAAISASESAGSWIATYTLTAGAIDSSNRNVSVTATNSSGHATAADTTNASVDNIAPIVTDANLSISGASGIGGAFRAGDTVTARWNNTAGGDNNSDTISSASVNFSAFGGGAAVVASNSAGSWSATYTLVSSAIDSSNRNISLTAIDNAGNSTTSADSTNATVDNMAPTITDGNLSISGASGSGGVFIAGDTLTARWNNTAAGDNNSDTISSVTMNFVAFGGGSAVVASNNSGIWSASYSITSSSTDGTPLNISATATDNAGNNASATDSSNATVDTSAPSGHSVAFDDSLIGSGEYNAVSFTFASAEVAGNYSYSISSSGGGTAVTGSGTVSSAAEQVSGIDLSGLNDGTLTLSVILTDVAGNSATAVTDTSTLDTTAPVLTEVSAATSLGNDTTPALTFSTNEAGTLAVGGSCGSASEGAVSSGNQTISLSQPDNSSALAEGSYNDCTLTVTDAADNASSALSLSGFEIDLTGPSGHSISFDDSLINSTEASSISVTMASAEVGAAYRYSISSSGGGTAVTGSGTVTSASEPLTAIDVSSLADGTLTVSLFLTDSANNAASAVTATSTLDTSAPSGHSVAFDDSLIGSGEYSAVSFTFASAEVAGSYSYSISSSGGGTAVTGSGTVSSAAEQVSGIDLSGLNDGTLTLSVILTDVAGNSATAVTDTSTLDVADPVLSSSTPADDASSVQYNSRIVLTLSEAVSATTGNFQLYDADGDTLVEAIAVGSGQVVISGTQVTITPAANWTPTHRYYLLADSGLLVDAALNGWAGLSVASELNFTVANNNPTGGADSGSTQEDTAVDINVLANDGDVDSTLNAASVTVTHAPAHGSASVNTANGVITYTPLADFNGVDSFTYAVDDIYSGSSGDITVSIAVAAVNDAPVAVADVATTAEDTAVTINVANNDTDVDNSDSVDTTTLTIVSAAAEGSASVVSGQIEYTPAANFNGSDSLTYQIKDQHGATSNVATLIINVSGVNDAPVAADDTGSTAEDTELVIDVIGNDTDIDGTLDSSKVTVVSSPAHGTITVDASSGEITYRPAADFNGSDSFTYVVKDDSDATSNVATVSLTITAVNDAPVASNDNVTLLEDASLNINALGNDSDVDGSIQAATLVLVEPPAQGIASVLSGVINYTPDADFNGADSLSYRVQDDSGAWSNTATVVMTITAVNDEPLANNDSASTSEDSAVVIDVAANDSDIDGSLDLSSIVVVTDVSHGTLVDNADGSLTYTPDSDYYGSDSFTYQLSDNEAGTSAVASVSLSVAAVNDAPLLSGTPASSVLEGSTFSFTPTVVDSDSSSFNFTLSGAPAWLVINSTTGKLTGTPAVGDEGSYSGIVMTADDRGTVNPTGSLPAFSLVVIGDNDSDGIANADDSDDDNDGMSDDYETRYGFDPFDDSDALTDSDGDTIPNGQEQQDGTDPSNSSDYLDTTPPMITPPADAIVDATGVFTRVSVADLLGVSDTSAALAAMTSDNVDGPGCCNTSVLGLKGGSLRMRPGIHTVTYSATDAKGNTSTTTQTLRVRPLVSFSRDIASVEGGNVEVDVVLNGSAPDYPFEVPYRIDSASSTADSADHNLSAGSVIFTADSTEARISFQLTDDGISEGAEILVLALDDDTTESDDLSGGYDPSAPDIHDINAGASHRVTITIGEQNLAPAASMVLQQGGSNTVLVARDGGMVTATVRVTDANLQDTHRFDWASSHSALVDTDGSLTNTTLVFDPSGLSSGRYNVQVRVDDSQGAADIARIYFRVEASAPVLSGSDDSDGDGIVDADEGTADSDDDGIPDYLDNIAQSNLLPETASETDGFLVECDPGVLCRLGQFAIMGSSGGARLSDDDIAAQQDLGADDDFEPKGGVFDFEIHDLPTMGQSVSIVVPQTQQIPANAVYRKFQNGRWNSFVSDTNNHIYSSAGSLGYCPPPGDSSWVAGLTEGDFCVQLTIEDGGPNDADNEVNGAVEDPGAVSILRADQTQTLADISTRADRSGGSLGGLGLLLLAAVASCGYRRRPGTHRSALPAVILPLAGVLGLALLMPTATVEAATPASEYDSYWLEDLGLDQDKGYVTIGLYRAHSSQSGGELQSQLQTDGLDATVTDYDAKRTTFDMGIGYRYLPGYAVEIRYLDMGAASTDLSANAAPNDLKTSLRRHHPVGGSGIVLSQRFSDAINNQLTLSFELGLYRWSGEVDTRRDDLNSHLDSGTAPMGGLGLDYQLNTEVGIGIRYQRFLFDRQQLDLAGASVQIGF</sequence>
<dbReference type="EMBL" id="JBBKTX010000018">
    <property type="protein sequence ID" value="MFK4753599.1"/>
    <property type="molecule type" value="Genomic_DNA"/>
</dbReference>
<feature type="region of interest" description="Disordered" evidence="4">
    <location>
        <begin position="1356"/>
        <end position="1382"/>
    </location>
</feature>
<feature type="domain" description="Dystroglycan-type cadherin-like" evidence="6">
    <location>
        <begin position="2373"/>
        <end position="2468"/>
    </location>
</feature>
<dbReference type="Gene3D" id="2.40.160.20">
    <property type="match status" value="1"/>
</dbReference>
<dbReference type="InterPro" id="IPR015919">
    <property type="entry name" value="Cadherin-like_sf"/>
</dbReference>
<keyword evidence="8" id="KW-1185">Reference proteome</keyword>
<protein>
    <submittedName>
        <fullName evidence="7">Tandem-95 repeat protein</fullName>
    </submittedName>
</protein>
<feature type="compositionally biased region" description="Acidic residues" evidence="4">
    <location>
        <begin position="2861"/>
        <end position="2883"/>
    </location>
</feature>
<feature type="region of interest" description="Disordered" evidence="4">
    <location>
        <begin position="2468"/>
        <end position="2538"/>
    </location>
</feature>
<dbReference type="InterPro" id="IPR003644">
    <property type="entry name" value="Calx_beta"/>
</dbReference>
<evidence type="ECO:0000256" key="5">
    <source>
        <dbReference type="SAM" id="SignalP"/>
    </source>
</evidence>
<dbReference type="InterPro" id="IPR053784">
    <property type="entry name" value="Choice_anch_U_dom"/>
</dbReference>
<dbReference type="SUPFAM" id="SSF56925">
    <property type="entry name" value="OMPA-like"/>
    <property type="match status" value="1"/>
</dbReference>
<comment type="caution">
    <text evidence="7">The sequence shown here is derived from an EMBL/GenBank/DDBJ whole genome shotgun (WGS) entry which is preliminary data.</text>
</comment>
<feature type="compositionally biased region" description="Acidic residues" evidence="4">
    <location>
        <begin position="2495"/>
        <end position="2507"/>
    </location>
</feature>
<dbReference type="Gene3D" id="2.60.40.2810">
    <property type="match status" value="4"/>
</dbReference>
<dbReference type="NCBIfam" id="NF012211">
    <property type="entry name" value="tand_rpt_95"/>
    <property type="match status" value="5"/>
</dbReference>
<feature type="region of interest" description="Disordered" evidence="4">
    <location>
        <begin position="2858"/>
        <end position="2883"/>
    </location>
</feature>
<dbReference type="SUPFAM" id="SSF141072">
    <property type="entry name" value="CalX-like"/>
    <property type="match status" value="1"/>
</dbReference>
<dbReference type="Gene3D" id="2.60.40.2030">
    <property type="match status" value="1"/>
</dbReference>
<evidence type="ECO:0000256" key="2">
    <source>
        <dbReference type="ARBA" id="ARBA00022737"/>
    </source>
</evidence>
<evidence type="ECO:0000256" key="4">
    <source>
        <dbReference type="SAM" id="MobiDB-lite"/>
    </source>
</evidence>
<dbReference type="PANTHER" id="PTHR34720:SF9">
    <property type="entry name" value="BLR4714 PROTEIN"/>
    <property type="match status" value="1"/>
</dbReference>
<organism evidence="7 8">
    <name type="scientific">Oceanobacter antarcticus</name>
    <dbReference type="NCBI Taxonomy" id="3133425"/>
    <lineage>
        <taxon>Bacteria</taxon>
        <taxon>Pseudomonadati</taxon>
        <taxon>Pseudomonadota</taxon>
        <taxon>Gammaproteobacteria</taxon>
        <taxon>Oceanospirillales</taxon>
        <taxon>Oceanospirillaceae</taxon>
        <taxon>Oceanobacter</taxon>
    </lineage>
</organism>
<evidence type="ECO:0000313" key="8">
    <source>
        <dbReference type="Proteomes" id="UP001620597"/>
    </source>
</evidence>
<keyword evidence="3" id="KW-0106">Calcium</keyword>
<accession>A0ABW8NKU1</accession>
<evidence type="ECO:0000256" key="3">
    <source>
        <dbReference type="ARBA" id="ARBA00022837"/>
    </source>
</evidence>
<feature type="compositionally biased region" description="Acidic residues" evidence="4">
    <location>
        <begin position="2474"/>
        <end position="2486"/>
    </location>
</feature>
<dbReference type="Pfam" id="PF03160">
    <property type="entry name" value="Calx-beta"/>
    <property type="match status" value="1"/>
</dbReference>
<dbReference type="NCBIfam" id="NF041766">
    <property type="entry name" value="choice_anch_U"/>
    <property type="match status" value="1"/>
</dbReference>
<dbReference type="InterPro" id="IPR038081">
    <property type="entry name" value="CalX-like_sf"/>
</dbReference>
<keyword evidence="1 5" id="KW-0732">Signal</keyword>
<dbReference type="Proteomes" id="UP001620597">
    <property type="component" value="Unassembled WGS sequence"/>
</dbReference>
<proteinExistence type="predicted"/>
<dbReference type="InterPro" id="IPR011250">
    <property type="entry name" value="OMP/PagP_B-barrel"/>
</dbReference>
<dbReference type="SMART" id="SM00736">
    <property type="entry name" value="CADG"/>
    <property type="match status" value="1"/>
</dbReference>